<evidence type="ECO:0000256" key="3">
    <source>
        <dbReference type="ARBA" id="ARBA00022723"/>
    </source>
</evidence>
<dbReference type="Gene3D" id="3.40.30.10">
    <property type="entry name" value="Glutaredoxin"/>
    <property type="match status" value="1"/>
</dbReference>
<accession>A0A8S1JC71</accession>
<keyword evidence="3" id="KW-0479">Metal-binding</keyword>
<keyword evidence="6" id="KW-0411">Iron-sulfur</keyword>
<dbReference type="GO" id="GO:0051537">
    <property type="term" value="F:2 iron, 2 sulfur cluster binding"/>
    <property type="evidence" value="ECO:0007669"/>
    <property type="project" value="UniProtKB-KW"/>
</dbReference>
<dbReference type="FunFam" id="1.10.10.1590:FF:000001">
    <property type="entry name" value="NADH-quinone oxidoreductase subunit E"/>
    <property type="match status" value="1"/>
</dbReference>
<keyword evidence="10" id="KW-1185">Reference proteome</keyword>
<evidence type="ECO:0000256" key="1">
    <source>
        <dbReference type="ARBA" id="ARBA00010643"/>
    </source>
</evidence>
<dbReference type="NCBIfam" id="TIGR01958">
    <property type="entry name" value="nuoE_fam"/>
    <property type="match status" value="1"/>
</dbReference>
<evidence type="ECO:0000313" key="10">
    <source>
        <dbReference type="Proteomes" id="UP000708148"/>
    </source>
</evidence>
<dbReference type="InterPro" id="IPR002023">
    <property type="entry name" value="NuoE-like"/>
</dbReference>
<dbReference type="PANTHER" id="PTHR10371">
    <property type="entry name" value="NADH DEHYDROGENASE UBIQUINONE FLAVOPROTEIN 2, MITOCHONDRIAL"/>
    <property type="match status" value="1"/>
</dbReference>
<dbReference type="GO" id="GO:1902494">
    <property type="term" value="C:catalytic complex"/>
    <property type="evidence" value="ECO:0007669"/>
    <property type="project" value="UniProtKB-ARBA"/>
</dbReference>
<evidence type="ECO:0000256" key="2">
    <source>
        <dbReference type="ARBA" id="ARBA00022714"/>
    </source>
</evidence>
<dbReference type="InterPro" id="IPR036249">
    <property type="entry name" value="Thioredoxin-like_sf"/>
</dbReference>
<dbReference type="AlphaFoldDB" id="A0A8S1JC71"/>
<dbReference type="GO" id="GO:0003954">
    <property type="term" value="F:NADH dehydrogenase activity"/>
    <property type="evidence" value="ECO:0007669"/>
    <property type="project" value="TreeGrafter"/>
</dbReference>
<dbReference type="InterPro" id="IPR041921">
    <property type="entry name" value="NuoE_N"/>
</dbReference>
<evidence type="ECO:0000313" key="9">
    <source>
        <dbReference type="EMBL" id="CAD7701222.1"/>
    </source>
</evidence>
<dbReference type="GO" id="GO:0006120">
    <property type="term" value="P:mitochondrial electron transport, NADH to ubiquinone"/>
    <property type="evidence" value="ECO:0007669"/>
    <property type="project" value="UniProtKB-ARBA"/>
</dbReference>
<organism evidence="9 10">
    <name type="scientific">Ostreobium quekettii</name>
    <dbReference type="NCBI Taxonomy" id="121088"/>
    <lineage>
        <taxon>Eukaryota</taxon>
        <taxon>Viridiplantae</taxon>
        <taxon>Chlorophyta</taxon>
        <taxon>core chlorophytes</taxon>
        <taxon>Ulvophyceae</taxon>
        <taxon>TCBD clade</taxon>
        <taxon>Bryopsidales</taxon>
        <taxon>Ostreobineae</taxon>
        <taxon>Ostreobiaceae</taxon>
        <taxon>Ostreobium</taxon>
    </lineage>
</organism>
<evidence type="ECO:0000256" key="4">
    <source>
        <dbReference type="ARBA" id="ARBA00022967"/>
    </source>
</evidence>
<comment type="cofactor">
    <cofactor evidence="8">
        <name>[2Fe-2S] cluster</name>
        <dbReference type="ChEBI" id="CHEBI:190135"/>
    </cofactor>
</comment>
<evidence type="ECO:0000256" key="7">
    <source>
        <dbReference type="ARBA" id="ARBA00023027"/>
    </source>
</evidence>
<dbReference type="Proteomes" id="UP000708148">
    <property type="component" value="Unassembled WGS sequence"/>
</dbReference>
<sequence>MLGRLSGAGLRRLRSAIAGAGPVASAFGSGGKAFGTSALAASTNSHDVFNTHRDAPDNNRETEFDFTPANYKIANEIISRYPPNYKQSAVIPLLDLAQQQYGGWLPLAALNRVAAVLDMPEIRVYEVATFYTMFNRSKVGRYHVMVCGTTPCMLQGSREVSKAISDHLGIGVGSTTKDGLFTLGEMECMGCCVNAPMIAVADYSNGVEGFSYNYYEDLTPADAIRIVDMLKRGEKPKLGSQYRSKAEPVGAVQSGKWVGYESVGETTLAGKPSGPYCRDLDAVVLEEAKK</sequence>
<keyword evidence="2" id="KW-0001">2Fe-2S</keyword>
<protein>
    <submittedName>
        <fullName evidence="9">Uncharacterized protein</fullName>
    </submittedName>
</protein>
<dbReference type="Gene3D" id="1.10.10.1590">
    <property type="entry name" value="NADH-quinone oxidoreductase subunit E"/>
    <property type="match status" value="1"/>
</dbReference>
<dbReference type="InterPro" id="IPR042128">
    <property type="entry name" value="NuoE_dom"/>
</dbReference>
<dbReference type="EMBL" id="CAJHUC010001462">
    <property type="protein sequence ID" value="CAD7701222.1"/>
    <property type="molecule type" value="Genomic_DNA"/>
</dbReference>
<reference evidence="9" key="1">
    <citation type="submission" date="2020-12" db="EMBL/GenBank/DDBJ databases">
        <authorList>
            <person name="Iha C."/>
        </authorList>
    </citation>
    <scope>NUCLEOTIDE SEQUENCE</scope>
</reference>
<keyword evidence="7" id="KW-0520">NAD</keyword>
<evidence type="ECO:0000256" key="8">
    <source>
        <dbReference type="ARBA" id="ARBA00034078"/>
    </source>
</evidence>
<dbReference type="PROSITE" id="PS01099">
    <property type="entry name" value="COMPLEX1_24K"/>
    <property type="match status" value="1"/>
</dbReference>
<gene>
    <name evidence="9" type="ORF">OSTQU699_LOCUS6581</name>
</gene>
<dbReference type="FunFam" id="3.40.30.10:FF:000022">
    <property type="entry name" value="NADH dehydrogenase flavoprotein 2, mitochondrial"/>
    <property type="match status" value="1"/>
</dbReference>
<dbReference type="OrthoDB" id="10254187at2759"/>
<comment type="caution">
    <text evidence="9">The sequence shown here is derived from an EMBL/GenBank/DDBJ whole genome shotgun (WGS) entry which is preliminary data.</text>
</comment>
<dbReference type="GO" id="GO:0046872">
    <property type="term" value="F:metal ion binding"/>
    <property type="evidence" value="ECO:0007669"/>
    <property type="project" value="UniProtKB-KW"/>
</dbReference>
<dbReference type="GO" id="GO:0098796">
    <property type="term" value="C:membrane protein complex"/>
    <property type="evidence" value="ECO:0007669"/>
    <property type="project" value="UniProtKB-ARBA"/>
</dbReference>
<dbReference type="PANTHER" id="PTHR10371:SF3">
    <property type="entry name" value="NADH DEHYDROGENASE [UBIQUINONE] FLAVOPROTEIN 2, MITOCHONDRIAL"/>
    <property type="match status" value="1"/>
</dbReference>
<proteinExistence type="inferred from homology"/>
<dbReference type="GO" id="GO:0008137">
    <property type="term" value="F:NADH dehydrogenase (ubiquinone) activity"/>
    <property type="evidence" value="ECO:0007669"/>
    <property type="project" value="UniProtKB-ARBA"/>
</dbReference>
<dbReference type="CDD" id="cd03064">
    <property type="entry name" value="TRX_Fd_NuoE"/>
    <property type="match status" value="1"/>
</dbReference>
<dbReference type="SUPFAM" id="SSF52833">
    <property type="entry name" value="Thioredoxin-like"/>
    <property type="match status" value="1"/>
</dbReference>
<dbReference type="Pfam" id="PF01257">
    <property type="entry name" value="2Fe-2S_thioredx"/>
    <property type="match status" value="1"/>
</dbReference>
<dbReference type="GO" id="GO:0005743">
    <property type="term" value="C:mitochondrial inner membrane"/>
    <property type="evidence" value="ECO:0007669"/>
    <property type="project" value="UniProtKB-ARBA"/>
</dbReference>
<comment type="similarity">
    <text evidence="1">Belongs to the complex I 24 kDa subunit family.</text>
</comment>
<evidence type="ECO:0000256" key="6">
    <source>
        <dbReference type="ARBA" id="ARBA00023014"/>
    </source>
</evidence>
<keyword evidence="5" id="KW-0408">Iron</keyword>
<name>A0A8S1JC71_9CHLO</name>
<keyword evidence="4" id="KW-1278">Translocase</keyword>
<evidence type="ECO:0000256" key="5">
    <source>
        <dbReference type="ARBA" id="ARBA00023004"/>
    </source>
</evidence>